<comment type="similarity">
    <text evidence="1">Belongs to the glycosyl hydrolase 3 family.</text>
</comment>
<dbReference type="SUPFAM" id="SSF51735">
    <property type="entry name" value="NAD(P)-binding Rossmann-fold domains"/>
    <property type="match status" value="1"/>
</dbReference>
<sequence>MARVFVLSKRPEGLPTLDDFAEATWADEPLHDGEVRVEPLFVSVDPYLRGRMSDARSYVAPFEVGQAITSSAIGRVLETSAPGLRIGDLVRGESPWATSYVANAANLWRLPETSDVRPSAYLGVLGMTGLTAYVGLTLFGGIQPGDEVLVTAGAGAVGSVVGQLARIFGARVVGSAGGAHKVGQLAQLGFNAGIDYHAVDFSEALASSFPAGISLFFDNVGGRQFEAALHRMKDFGRIVSCGAISHYNDTELPPGPRGLEGIVVRRRLKIQGFIVSDHLSLYSEYLRKAMTWVREGQLVSLETTSRGFESLPQAFLSLFRGGNVGKMVVEVGAP</sequence>
<dbReference type="GO" id="GO:0016491">
    <property type="term" value="F:oxidoreductase activity"/>
    <property type="evidence" value="ECO:0007669"/>
    <property type="project" value="UniProtKB-KW"/>
</dbReference>
<evidence type="ECO:0000313" key="4">
    <source>
        <dbReference type="EMBL" id="MEX6429174.1"/>
    </source>
</evidence>
<feature type="domain" description="Enoyl reductase (ER)" evidence="3">
    <location>
        <begin position="15"/>
        <end position="329"/>
    </location>
</feature>
<gene>
    <name evidence="4" type="ORF">AB6A68_04895</name>
</gene>
<dbReference type="RefSeq" id="WP_298384881.1">
    <property type="nucleotide sequence ID" value="NZ_JBFSHR010000011.1"/>
</dbReference>
<dbReference type="EC" id="1.-.-.-" evidence="4"/>
<organism evidence="4 5">
    <name type="scientific">Ferrimicrobium acidiphilum</name>
    <dbReference type="NCBI Taxonomy" id="121039"/>
    <lineage>
        <taxon>Bacteria</taxon>
        <taxon>Bacillati</taxon>
        <taxon>Actinomycetota</taxon>
        <taxon>Acidimicrobiia</taxon>
        <taxon>Acidimicrobiales</taxon>
        <taxon>Acidimicrobiaceae</taxon>
        <taxon>Ferrimicrobium</taxon>
    </lineage>
</organism>
<dbReference type="CDD" id="cd05288">
    <property type="entry name" value="PGDH"/>
    <property type="match status" value="1"/>
</dbReference>
<dbReference type="SMART" id="SM00829">
    <property type="entry name" value="PKS_ER"/>
    <property type="match status" value="1"/>
</dbReference>
<proteinExistence type="inferred from homology"/>
<evidence type="ECO:0000256" key="2">
    <source>
        <dbReference type="ARBA" id="ARBA00023002"/>
    </source>
</evidence>
<dbReference type="InterPro" id="IPR036291">
    <property type="entry name" value="NAD(P)-bd_dom_sf"/>
</dbReference>
<comment type="caution">
    <text evidence="4">The sequence shown here is derived from an EMBL/GenBank/DDBJ whole genome shotgun (WGS) entry which is preliminary data.</text>
</comment>
<dbReference type="InterPro" id="IPR011032">
    <property type="entry name" value="GroES-like_sf"/>
</dbReference>
<dbReference type="Pfam" id="PF00107">
    <property type="entry name" value="ADH_zinc_N"/>
    <property type="match status" value="1"/>
</dbReference>
<dbReference type="InterPro" id="IPR020843">
    <property type="entry name" value="ER"/>
</dbReference>
<dbReference type="PANTHER" id="PTHR43205">
    <property type="entry name" value="PROSTAGLANDIN REDUCTASE"/>
    <property type="match status" value="1"/>
</dbReference>
<keyword evidence="5" id="KW-1185">Reference proteome</keyword>
<dbReference type="PANTHER" id="PTHR43205:SF7">
    <property type="entry name" value="PROSTAGLANDIN REDUCTASE 1"/>
    <property type="match status" value="1"/>
</dbReference>
<evidence type="ECO:0000256" key="1">
    <source>
        <dbReference type="ARBA" id="ARBA00005336"/>
    </source>
</evidence>
<dbReference type="Gene3D" id="3.40.50.720">
    <property type="entry name" value="NAD(P)-binding Rossmann-like Domain"/>
    <property type="match status" value="1"/>
</dbReference>
<dbReference type="InterPro" id="IPR019800">
    <property type="entry name" value="Glyco_hydro_3_AS"/>
</dbReference>
<accession>A0ABV3Y1U3</accession>
<dbReference type="SUPFAM" id="SSF50129">
    <property type="entry name" value="GroES-like"/>
    <property type="match status" value="1"/>
</dbReference>
<evidence type="ECO:0000313" key="5">
    <source>
        <dbReference type="Proteomes" id="UP001560267"/>
    </source>
</evidence>
<dbReference type="EMBL" id="JBFSHR010000011">
    <property type="protein sequence ID" value="MEX6429174.1"/>
    <property type="molecule type" value="Genomic_DNA"/>
</dbReference>
<dbReference type="Pfam" id="PF16884">
    <property type="entry name" value="ADH_N_2"/>
    <property type="match status" value="1"/>
</dbReference>
<reference evidence="4 5" key="1">
    <citation type="submission" date="2024-07" db="EMBL/GenBank/DDBJ databases">
        <title>Draft Genome Sequence of Ferrimicrobium acidiphilum Strain YE2023, Isolated from a Pulp of Bioleach Reactor.</title>
        <authorList>
            <person name="Elkina Y.A."/>
            <person name="Bulaeva A.G."/>
            <person name="Beletsky A.V."/>
            <person name="Mardanov A.V."/>
        </authorList>
    </citation>
    <scope>NUCLEOTIDE SEQUENCE [LARGE SCALE GENOMIC DNA]</scope>
    <source>
        <strain evidence="4 5">YE2023</strain>
    </source>
</reference>
<dbReference type="Proteomes" id="UP001560267">
    <property type="component" value="Unassembled WGS sequence"/>
</dbReference>
<keyword evidence="2 4" id="KW-0560">Oxidoreductase</keyword>
<dbReference type="InterPro" id="IPR013149">
    <property type="entry name" value="ADH-like_C"/>
</dbReference>
<dbReference type="InterPro" id="IPR041694">
    <property type="entry name" value="ADH_N_2"/>
</dbReference>
<name>A0ABV3Y1U3_9ACTN</name>
<dbReference type="InterPro" id="IPR045010">
    <property type="entry name" value="MDR_fam"/>
</dbReference>
<evidence type="ECO:0000259" key="3">
    <source>
        <dbReference type="SMART" id="SM00829"/>
    </source>
</evidence>
<protein>
    <submittedName>
        <fullName evidence="4">NADP-dependent oxidoreductase</fullName>
        <ecNumber evidence="4">1.-.-.-</ecNumber>
    </submittedName>
</protein>
<dbReference type="PROSITE" id="PS00775">
    <property type="entry name" value="GLYCOSYL_HYDROL_F3"/>
    <property type="match status" value="1"/>
</dbReference>
<dbReference type="Gene3D" id="3.90.180.10">
    <property type="entry name" value="Medium-chain alcohol dehydrogenases, catalytic domain"/>
    <property type="match status" value="1"/>
</dbReference>